<evidence type="ECO:0000256" key="4">
    <source>
        <dbReference type="RuleBase" id="RU000363"/>
    </source>
</evidence>
<evidence type="ECO:0008006" key="8">
    <source>
        <dbReference type="Google" id="ProtNLM"/>
    </source>
</evidence>
<dbReference type="PANTHER" id="PTHR43618">
    <property type="entry name" value="7-ALPHA-HYDROXYSTEROID DEHYDROGENASE"/>
    <property type="match status" value="1"/>
</dbReference>
<evidence type="ECO:0000256" key="3">
    <source>
        <dbReference type="ARBA" id="ARBA00023002"/>
    </source>
</evidence>
<sequence length="351" mass="38141">MSTRSLRQLQRLSLRSTLSSHLLASPLVKTAPIASRIRSISEQIKPFSTTKMQSAQNNPDFKLDKLFDVKDRVVVITGGGSGIGLMATQAFAVNGAKVYIIGRTKEKLETVANEYSKGISGQIIPIQGDISKKDEIARLYEEIRKREKCVCVLINNAGISSNTLQTEASSAEEMKKNLFDNSDANFEDWVDTYRTNVPQCYFMTTAFLPLLQASSDHHHGYSGCVINVCSISGIVKTAQHHFAYNASKAAVIHLTKMLGWEIANNGLKIRVNSLAPGVFPSEMTAGGESGDNQKSEIPKEDFEGKVPANRPGRDVDMAQGMVYLAANQYVNGQTIVIDGGYVLKAGSASSG</sequence>
<comment type="similarity">
    <text evidence="1 4">Belongs to the short-chain dehydrogenases/reductases (SDR) family.</text>
</comment>
<dbReference type="PROSITE" id="PS00061">
    <property type="entry name" value="ADH_SHORT"/>
    <property type="match status" value="1"/>
</dbReference>
<proteinExistence type="inferred from homology"/>
<dbReference type="InterPro" id="IPR002347">
    <property type="entry name" value="SDR_fam"/>
</dbReference>
<dbReference type="PANTHER" id="PTHR43618:SF4">
    <property type="entry name" value="SHORT CHAIN DEHYDROGENASE_REDUCTASE FAMILY (AFU_ORTHOLOGUE AFUA_7G04540)"/>
    <property type="match status" value="1"/>
</dbReference>
<feature type="region of interest" description="Disordered" evidence="5">
    <location>
        <begin position="282"/>
        <end position="310"/>
    </location>
</feature>
<dbReference type="Proteomes" id="UP000799538">
    <property type="component" value="Unassembled WGS sequence"/>
</dbReference>
<accession>A0A6A6GN82</accession>
<dbReference type="InterPro" id="IPR020904">
    <property type="entry name" value="Sc_DH/Rdtase_CS"/>
</dbReference>
<reference evidence="7" key="1">
    <citation type="journal article" date="2020" name="Stud. Mycol.">
        <title>101 Dothideomycetes genomes: A test case for predicting lifestyles and emergence of pathogens.</title>
        <authorList>
            <person name="Haridas S."/>
            <person name="Albert R."/>
            <person name="Binder M."/>
            <person name="Bloem J."/>
            <person name="LaButti K."/>
            <person name="Salamov A."/>
            <person name="Andreopoulos B."/>
            <person name="Baker S."/>
            <person name="Barry K."/>
            <person name="Bills G."/>
            <person name="Bluhm B."/>
            <person name="Cannon C."/>
            <person name="Castanera R."/>
            <person name="Culley D."/>
            <person name="Daum C."/>
            <person name="Ezra D."/>
            <person name="Gonzalez J."/>
            <person name="Henrissat B."/>
            <person name="Kuo A."/>
            <person name="Liang C."/>
            <person name="Lipzen A."/>
            <person name="Lutzoni F."/>
            <person name="Magnuson J."/>
            <person name="Mondo S."/>
            <person name="Nolan M."/>
            <person name="Ohm R."/>
            <person name="Pangilinan J."/>
            <person name="Park H.-J."/>
            <person name="Ramirez L."/>
            <person name="Alfaro M."/>
            <person name="Sun H."/>
            <person name="Tritt A."/>
            <person name="Yoshinaga Y."/>
            <person name="Zwiers L.-H."/>
            <person name="Turgeon B."/>
            <person name="Goodwin S."/>
            <person name="Spatafora J."/>
            <person name="Crous P."/>
            <person name="Grigoriev I."/>
        </authorList>
    </citation>
    <scope>NUCLEOTIDE SEQUENCE [LARGE SCALE GENOMIC DNA]</scope>
    <source>
        <strain evidence="7">CECT 20119</strain>
    </source>
</reference>
<dbReference type="Gene3D" id="3.40.50.720">
    <property type="entry name" value="NAD(P)-binding Rossmann-like Domain"/>
    <property type="match status" value="1"/>
</dbReference>
<dbReference type="Pfam" id="PF00106">
    <property type="entry name" value="adh_short"/>
    <property type="match status" value="1"/>
</dbReference>
<keyword evidence="7" id="KW-1185">Reference proteome</keyword>
<evidence type="ECO:0000256" key="2">
    <source>
        <dbReference type="ARBA" id="ARBA00022857"/>
    </source>
</evidence>
<dbReference type="PRINTS" id="PR00080">
    <property type="entry name" value="SDRFAMILY"/>
</dbReference>
<dbReference type="EMBL" id="ML992502">
    <property type="protein sequence ID" value="KAF2227161.1"/>
    <property type="molecule type" value="Genomic_DNA"/>
</dbReference>
<gene>
    <name evidence="6" type="ORF">BDZ85DRAFT_257372</name>
</gene>
<protein>
    <recommendedName>
        <fullName evidence="8">Short chain dehydrogenase/reductase family</fullName>
    </recommendedName>
</protein>
<dbReference type="InterPro" id="IPR036291">
    <property type="entry name" value="NAD(P)-bd_dom_sf"/>
</dbReference>
<name>A0A6A6GN82_9PEZI</name>
<keyword evidence="2" id="KW-0521">NADP</keyword>
<feature type="compositionally biased region" description="Basic and acidic residues" evidence="5">
    <location>
        <begin position="291"/>
        <end position="304"/>
    </location>
</feature>
<dbReference type="AlphaFoldDB" id="A0A6A6GN82"/>
<keyword evidence="3" id="KW-0560">Oxidoreductase</keyword>
<dbReference type="PRINTS" id="PR00081">
    <property type="entry name" value="GDHRDH"/>
</dbReference>
<evidence type="ECO:0000313" key="6">
    <source>
        <dbReference type="EMBL" id="KAF2227161.1"/>
    </source>
</evidence>
<dbReference type="GO" id="GO:0016491">
    <property type="term" value="F:oxidoreductase activity"/>
    <property type="evidence" value="ECO:0007669"/>
    <property type="project" value="UniProtKB-KW"/>
</dbReference>
<organism evidence="6 7">
    <name type="scientific">Elsinoe ampelina</name>
    <dbReference type="NCBI Taxonomy" id="302913"/>
    <lineage>
        <taxon>Eukaryota</taxon>
        <taxon>Fungi</taxon>
        <taxon>Dikarya</taxon>
        <taxon>Ascomycota</taxon>
        <taxon>Pezizomycotina</taxon>
        <taxon>Dothideomycetes</taxon>
        <taxon>Dothideomycetidae</taxon>
        <taxon>Myriangiales</taxon>
        <taxon>Elsinoaceae</taxon>
        <taxon>Elsinoe</taxon>
    </lineage>
</organism>
<dbReference type="OrthoDB" id="3819888at2759"/>
<evidence type="ECO:0000256" key="5">
    <source>
        <dbReference type="SAM" id="MobiDB-lite"/>
    </source>
</evidence>
<dbReference type="SUPFAM" id="SSF51735">
    <property type="entry name" value="NAD(P)-binding Rossmann-fold domains"/>
    <property type="match status" value="1"/>
</dbReference>
<dbReference type="InterPro" id="IPR052178">
    <property type="entry name" value="Sec_Metab_Biosynth_SDR"/>
</dbReference>
<evidence type="ECO:0000313" key="7">
    <source>
        <dbReference type="Proteomes" id="UP000799538"/>
    </source>
</evidence>
<evidence type="ECO:0000256" key="1">
    <source>
        <dbReference type="ARBA" id="ARBA00006484"/>
    </source>
</evidence>